<evidence type="ECO:0000256" key="8">
    <source>
        <dbReference type="ARBA" id="ARBA00052751"/>
    </source>
</evidence>
<keyword evidence="14" id="KW-0413">Isomerase</keyword>
<evidence type="ECO:0000313" key="15">
    <source>
        <dbReference type="Proteomes" id="UP000000447"/>
    </source>
</evidence>
<dbReference type="Gene3D" id="3.40.1780.10">
    <property type="entry name" value="QueA-like"/>
    <property type="match status" value="1"/>
</dbReference>
<dbReference type="HAMAP" id="MF_00113">
    <property type="entry name" value="QueA"/>
    <property type="match status" value="1"/>
</dbReference>
<dbReference type="KEGG" id="tro:trd_0716"/>
<comment type="function">
    <text evidence="13">Transfers and isomerizes the ribose moiety from AdoMet to the 7-aminomethyl group of 7-deazaguanine (preQ1-tRNA) to give epoxyqueuosine (oQ-tRNA).</text>
</comment>
<evidence type="ECO:0000256" key="7">
    <source>
        <dbReference type="ARBA" id="ARBA00022785"/>
    </source>
</evidence>
<dbReference type="PANTHER" id="PTHR30307:SF0">
    <property type="entry name" value="S-ADENOSYLMETHIONINE:TRNA RIBOSYLTRANSFERASE-ISOMERASE"/>
    <property type="match status" value="1"/>
</dbReference>
<dbReference type="Pfam" id="PF02547">
    <property type="entry name" value="Queuosine_synth"/>
    <property type="match status" value="1"/>
</dbReference>
<organism evidence="14 15">
    <name type="scientific">Thermomicrobium roseum (strain ATCC 27502 / DSM 5159 / P-2)</name>
    <dbReference type="NCBI Taxonomy" id="309801"/>
    <lineage>
        <taxon>Bacteria</taxon>
        <taxon>Pseudomonadati</taxon>
        <taxon>Thermomicrobiota</taxon>
        <taxon>Thermomicrobia</taxon>
        <taxon>Thermomicrobiales</taxon>
        <taxon>Thermomicrobiaceae</taxon>
        <taxon>Thermomicrobium</taxon>
    </lineage>
</organism>
<dbReference type="RefSeq" id="WP_012642108.1">
    <property type="nucleotide sequence ID" value="NC_011959.1"/>
</dbReference>
<dbReference type="InterPro" id="IPR003699">
    <property type="entry name" value="QueA"/>
</dbReference>
<name>B9KZ08_THERP</name>
<dbReference type="InterPro" id="IPR036100">
    <property type="entry name" value="QueA_sf"/>
</dbReference>
<keyword evidence="6 13" id="KW-0949">S-adenosyl-L-methionine</keyword>
<comment type="subunit">
    <text evidence="3 13">Monomer.</text>
</comment>
<dbReference type="eggNOG" id="COG0809">
    <property type="taxonomic scope" value="Bacteria"/>
</dbReference>
<proteinExistence type="inferred from homology"/>
<evidence type="ECO:0000256" key="11">
    <source>
        <dbReference type="ARBA" id="ARBA00069325"/>
    </source>
</evidence>
<accession>B9KZ08</accession>
<protein>
    <recommendedName>
        <fullName evidence="11 13">S-adenosylmethionine:tRNA ribosyltransferase-isomerase</fullName>
        <ecNumber evidence="10 13">2.4.99.17</ecNumber>
    </recommendedName>
    <alternativeName>
        <fullName evidence="12 13">Queuosine biosynthesis protein QueA</fullName>
    </alternativeName>
</protein>
<dbReference type="InterPro" id="IPR042119">
    <property type="entry name" value="QueA_dom2"/>
</dbReference>
<dbReference type="HOGENOM" id="CLU_039110_1_0_0"/>
<dbReference type="UniPathway" id="UPA00392"/>
<keyword evidence="5 13" id="KW-0808">Transferase</keyword>
<dbReference type="InterPro" id="IPR042118">
    <property type="entry name" value="QueA_dom1"/>
</dbReference>
<dbReference type="OrthoDB" id="9805933at2"/>
<evidence type="ECO:0000256" key="9">
    <source>
        <dbReference type="ARBA" id="ARBA00061210"/>
    </source>
</evidence>
<keyword evidence="7 13" id="KW-0671">Queuosine biosynthesis</keyword>
<dbReference type="Gene3D" id="2.40.10.240">
    <property type="entry name" value="QueA-like"/>
    <property type="match status" value="1"/>
</dbReference>
<dbReference type="GO" id="GO:0008616">
    <property type="term" value="P:tRNA queuosine(34) biosynthetic process"/>
    <property type="evidence" value="ECO:0007669"/>
    <property type="project" value="UniProtKB-UniRule"/>
</dbReference>
<dbReference type="AlphaFoldDB" id="B9KZ08"/>
<comment type="subcellular location">
    <subcellularLocation>
        <location evidence="1 13">Cytoplasm</location>
    </subcellularLocation>
</comment>
<dbReference type="EC" id="2.4.99.17" evidence="10 13"/>
<evidence type="ECO:0000256" key="4">
    <source>
        <dbReference type="ARBA" id="ARBA00022490"/>
    </source>
</evidence>
<comment type="catalytic activity">
    <reaction evidence="8 13">
        <text>7-aminomethyl-7-carbaguanosine(34) in tRNA + S-adenosyl-L-methionine = epoxyqueuosine(34) in tRNA + adenine + L-methionine + 2 H(+)</text>
        <dbReference type="Rhea" id="RHEA:32155"/>
        <dbReference type="Rhea" id="RHEA-COMP:10342"/>
        <dbReference type="Rhea" id="RHEA-COMP:18582"/>
        <dbReference type="ChEBI" id="CHEBI:15378"/>
        <dbReference type="ChEBI" id="CHEBI:16708"/>
        <dbReference type="ChEBI" id="CHEBI:57844"/>
        <dbReference type="ChEBI" id="CHEBI:59789"/>
        <dbReference type="ChEBI" id="CHEBI:82833"/>
        <dbReference type="ChEBI" id="CHEBI:194443"/>
        <dbReference type="EC" id="2.4.99.17"/>
    </reaction>
</comment>
<evidence type="ECO:0000256" key="2">
    <source>
        <dbReference type="ARBA" id="ARBA00004691"/>
    </source>
</evidence>
<reference evidence="14 15" key="1">
    <citation type="journal article" date="2009" name="PLoS ONE">
        <title>Complete genome sequence of the aerobic CO-oxidizing thermophile Thermomicrobium roseum.</title>
        <authorList>
            <person name="Wu D."/>
            <person name="Raymond J."/>
            <person name="Wu M."/>
            <person name="Chatterji S."/>
            <person name="Ren Q."/>
            <person name="Graham J.E."/>
            <person name="Bryant D.A."/>
            <person name="Robb F."/>
            <person name="Colman A."/>
            <person name="Tallon L.J."/>
            <person name="Badger J.H."/>
            <person name="Madupu R."/>
            <person name="Ward N.L."/>
            <person name="Eisen J.A."/>
        </authorList>
    </citation>
    <scope>NUCLEOTIDE SEQUENCE [LARGE SCALE GENOMIC DNA]</scope>
    <source>
        <strain evidence="15">ATCC 27502 / DSM 5159 / P-2</strain>
    </source>
</reference>
<sequence>MLEEAALSLHEYDYELPEELIAQEPIEPRDAARLMVVRRATHSIEHRIFRELPSLLDPGDLLIVNDSRVLPARLLGHRLTGGKVEILLVQPLEGTTVWLALARPARKLRPGETITIQPRDPQFAQPAPLRIRERRSGGQVIVELDPGIAERLDAFGHVPLPPYIHRPLSDPERYQTVYARHPGSVAAPTAGLHFTERLLDELRQRGIRIAPLTLHVGIGTFKPIEVTDVRLHKMHAEWYAVPAETVSLIRETRAANRRIVAVGTTAARTLESIADALTGDTEGPITGWTDLYIYPGYHWRVVDALITNFHLPRSTLILLVASFAGRELILEAYREAVQQRYRFYSFGDAMLIL</sequence>
<dbReference type="NCBIfam" id="TIGR00113">
    <property type="entry name" value="queA"/>
    <property type="match status" value="1"/>
</dbReference>
<dbReference type="SUPFAM" id="SSF111337">
    <property type="entry name" value="QueA-like"/>
    <property type="match status" value="1"/>
</dbReference>
<dbReference type="STRING" id="309801.trd_0716"/>
<comment type="similarity">
    <text evidence="9 13">Belongs to the QueA family.</text>
</comment>
<evidence type="ECO:0000256" key="12">
    <source>
        <dbReference type="ARBA" id="ARBA00076160"/>
    </source>
</evidence>
<dbReference type="PANTHER" id="PTHR30307">
    <property type="entry name" value="S-ADENOSYLMETHIONINE:TRNA RIBOSYLTRANSFERASE-ISOMERASE"/>
    <property type="match status" value="1"/>
</dbReference>
<evidence type="ECO:0000256" key="1">
    <source>
        <dbReference type="ARBA" id="ARBA00004496"/>
    </source>
</evidence>
<dbReference type="GO" id="GO:0051075">
    <property type="term" value="F:S-adenosylmethionine:tRNA ribosyltransferase-isomerase activity"/>
    <property type="evidence" value="ECO:0007669"/>
    <property type="project" value="UniProtKB-EC"/>
</dbReference>
<gene>
    <name evidence="13 14" type="primary">queA</name>
    <name evidence="14" type="ordered locus">trd_0716</name>
</gene>
<dbReference type="Proteomes" id="UP000000447">
    <property type="component" value="Chromosome"/>
</dbReference>
<evidence type="ECO:0000256" key="6">
    <source>
        <dbReference type="ARBA" id="ARBA00022691"/>
    </source>
</evidence>
<evidence type="ECO:0000256" key="10">
    <source>
        <dbReference type="ARBA" id="ARBA00066503"/>
    </source>
</evidence>
<keyword evidence="4 13" id="KW-0963">Cytoplasm</keyword>
<dbReference type="GO" id="GO:0005737">
    <property type="term" value="C:cytoplasm"/>
    <property type="evidence" value="ECO:0007669"/>
    <property type="project" value="UniProtKB-SubCell"/>
</dbReference>
<evidence type="ECO:0000256" key="13">
    <source>
        <dbReference type="HAMAP-Rule" id="MF_00113"/>
    </source>
</evidence>
<dbReference type="FunFam" id="3.40.1780.10:FF:000001">
    <property type="entry name" value="S-adenosylmethionine:tRNA ribosyltransferase-isomerase"/>
    <property type="match status" value="1"/>
</dbReference>
<dbReference type="NCBIfam" id="NF001140">
    <property type="entry name" value="PRK00147.1"/>
    <property type="match status" value="1"/>
</dbReference>
<evidence type="ECO:0000256" key="5">
    <source>
        <dbReference type="ARBA" id="ARBA00022679"/>
    </source>
</evidence>
<dbReference type="EMBL" id="CP001275">
    <property type="protein sequence ID" value="ACM05407.1"/>
    <property type="molecule type" value="Genomic_DNA"/>
</dbReference>
<evidence type="ECO:0000256" key="3">
    <source>
        <dbReference type="ARBA" id="ARBA00011245"/>
    </source>
</evidence>
<comment type="pathway">
    <text evidence="2 13">tRNA modification; tRNA-queuosine biosynthesis.</text>
</comment>
<keyword evidence="15" id="KW-1185">Reference proteome</keyword>
<evidence type="ECO:0000313" key="14">
    <source>
        <dbReference type="EMBL" id="ACM05407.1"/>
    </source>
</evidence>